<proteinExistence type="predicted"/>
<organism evidence="1 2">
    <name type="scientific">Lentisphaera araneosa HTCC2155</name>
    <dbReference type="NCBI Taxonomy" id="313628"/>
    <lineage>
        <taxon>Bacteria</taxon>
        <taxon>Pseudomonadati</taxon>
        <taxon>Lentisphaerota</taxon>
        <taxon>Lentisphaeria</taxon>
        <taxon>Lentisphaerales</taxon>
        <taxon>Lentisphaeraceae</taxon>
        <taxon>Lentisphaera</taxon>
    </lineage>
</organism>
<accession>A6DNI5</accession>
<name>A6DNI5_9BACT</name>
<protein>
    <submittedName>
        <fullName evidence="1">Uncharacterized protein</fullName>
    </submittedName>
</protein>
<dbReference type="Proteomes" id="UP000004947">
    <property type="component" value="Unassembled WGS sequence"/>
</dbReference>
<comment type="caution">
    <text evidence="1">The sequence shown here is derived from an EMBL/GenBank/DDBJ whole genome shotgun (WGS) entry which is preliminary data.</text>
</comment>
<gene>
    <name evidence="1" type="ORF">LNTAR_06794</name>
</gene>
<reference evidence="1 2" key="1">
    <citation type="journal article" date="2010" name="J. Bacteriol.">
        <title>Genome sequence of Lentisphaera araneosa HTCC2155T, the type species of the order Lentisphaerales in the phylum Lentisphaerae.</title>
        <authorList>
            <person name="Thrash J.C."/>
            <person name="Cho J.C."/>
            <person name="Vergin K.L."/>
            <person name="Morris R.M."/>
            <person name="Giovannoni S.J."/>
        </authorList>
    </citation>
    <scope>NUCLEOTIDE SEQUENCE [LARGE SCALE GENOMIC DNA]</scope>
    <source>
        <strain evidence="1 2">HTCC2155</strain>
    </source>
</reference>
<keyword evidence="2" id="KW-1185">Reference proteome</keyword>
<evidence type="ECO:0000313" key="1">
    <source>
        <dbReference type="EMBL" id="EDM26933.1"/>
    </source>
</evidence>
<dbReference type="EMBL" id="ABCK01000013">
    <property type="protein sequence ID" value="EDM26933.1"/>
    <property type="molecule type" value="Genomic_DNA"/>
</dbReference>
<dbReference type="AlphaFoldDB" id="A6DNI5"/>
<evidence type="ECO:0000313" key="2">
    <source>
        <dbReference type="Proteomes" id="UP000004947"/>
    </source>
</evidence>
<dbReference type="STRING" id="313628.LNTAR_06794"/>
<dbReference type="RefSeq" id="WP_007279423.1">
    <property type="nucleotide sequence ID" value="NZ_ABCK01000013.1"/>
</dbReference>
<sequence>MKLKKYFIGLVLTITSLQASSERSVLKWSPAKSEEPKVSVEVQWFKDNDYLSKEKQGMGKLQPFSAVMDAFCGDSKELRREFSDWVKDYRFPLFYHHPKHPKPANDNVVVTCFSTPYEIYQSKFIEWMKDKRGKDDFLVPNARKTNPYKGDLVDPVVKSPSAVTKELLQKTNGYVTIAEKDKITFIGDNRVNPLRWICPINEVHHREQASWAMRLHSDPQGWELSKTIMQENRQEKKTNRRLVLKYKVALTVEDGRDELKEWTIYDYLQEGQAGLIKQMRENVFKYAVNGETAPNGRKLEYLQEELASRYMRTRLDPVNFQLVVGFNMRERGDRYRLAEFMLASYNQENVWVHPKNDGSKHGHLGVYSTANMKFNKQVRDGACSGNSAWWRAPINVLNDEDVQFGEGSAWKSKDNYIEMDAPSLERTIFEGEIDITKFYRQSLKGKYFPGQRGYWVKNWLGFEGNETAAPEEHGVEWAFLIFENHGPLKVKTEVMQFDIVAID</sequence>